<dbReference type="InterPro" id="IPR011990">
    <property type="entry name" value="TPR-like_helical_dom_sf"/>
</dbReference>
<evidence type="ECO:0000313" key="4">
    <source>
        <dbReference type="EMBL" id="CAB5667009.1"/>
    </source>
</evidence>
<evidence type="ECO:0000256" key="3">
    <source>
        <dbReference type="PROSITE-ProRule" id="PRU00339"/>
    </source>
</evidence>
<dbReference type="Gene3D" id="1.25.40.10">
    <property type="entry name" value="Tetratricopeptide repeat domain"/>
    <property type="match status" value="1"/>
</dbReference>
<organism evidence="4 6">
    <name type="scientific">Comamonas aquatica</name>
    <dbReference type="NCBI Taxonomy" id="225991"/>
    <lineage>
        <taxon>Bacteria</taxon>
        <taxon>Pseudomonadati</taxon>
        <taxon>Pseudomonadota</taxon>
        <taxon>Betaproteobacteria</taxon>
        <taxon>Burkholderiales</taxon>
        <taxon>Comamonadaceae</taxon>
        <taxon>Comamonas</taxon>
    </lineage>
</organism>
<feature type="repeat" description="TPR" evidence="3">
    <location>
        <begin position="89"/>
        <end position="122"/>
    </location>
</feature>
<dbReference type="SMART" id="SM00028">
    <property type="entry name" value="TPR"/>
    <property type="match status" value="4"/>
</dbReference>
<keyword evidence="1" id="KW-0677">Repeat</keyword>
<dbReference type="EMBL" id="JAODZU010000019">
    <property type="protein sequence ID" value="MDH0364328.1"/>
    <property type="molecule type" value="Genomic_DNA"/>
</dbReference>
<dbReference type="PROSITE" id="PS50005">
    <property type="entry name" value="TPR"/>
    <property type="match status" value="2"/>
</dbReference>
<dbReference type="Proteomes" id="UP000834458">
    <property type="component" value="Unassembled WGS sequence"/>
</dbReference>
<comment type="caution">
    <text evidence="4">The sequence shown here is derived from an EMBL/GenBank/DDBJ whole genome shotgun (WGS) entry which is preliminary data.</text>
</comment>
<dbReference type="RefSeq" id="WP_239224779.1">
    <property type="nucleotide sequence ID" value="NZ_CAHPRW010000062.1"/>
</dbReference>
<name>A0AA35D594_9BURK</name>
<dbReference type="InterPro" id="IPR013105">
    <property type="entry name" value="TPR_2"/>
</dbReference>
<evidence type="ECO:0000256" key="1">
    <source>
        <dbReference type="ARBA" id="ARBA00022737"/>
    </source>
</evidence>
<evidence type="ECO:0000313" key="6">
    <source>
        <dbReference type="Proteomes" id="UP000834458"/>
    </source>
</evidence>
<proteinExistence type="predicted"/>
<dbReference type="PANTHER" id="PTHR44186">
    <property type="match status" value="1"/>
</dbReference>
<dbReference type="SUPFAM" id="SSF48452">
    <property type="entry name" value="TPR-like"/>
    <property type="match status" value="1"/>
</dbReference>
<accession>A0AA35D594</accession>
<evidence type="ECO:0000313" key="5">
    <source>
        <dbReference type="EMBL" id="MDH0364328.1"/>
    </source>
</evidence>
<dbReference type="AlphaFoldDB" id="A0AA35D594"/>
<sequence length="275" mass="30102">MPAPFIPMKQIFSKAHLGVGVVAACILAGCVSTPAAVKPEAIPGSAAETEVHRLAKTRLQLAALHFEEGRAEVALGEIAQALQAYPRYVDAFNLQGWIYLSLQDYKNAHQSFVQALALRPGDADSLYNLGWVQCLQKQFAVADGNFDAALGAPRASGQSVARIWLAKGVCLRQAGQIDKALQALEKANEIEPGSPAVAYNFADALLAQGEAERARFYVRRINNGQWASAQSLWLGIKVERSLGDRVAMRQLADQLHKRFPDSKEWQRFERGAFDD</sequence>
<gene>
    <name evidence="4" type="ORF">GHA_00642</name>
    <name evidence="5" type="ORF">N7330_14895</name>
</gene>
<keyword evidence="2 3" id="KW-0802">TPR repeat</keyword>
<dbReference type="EMBL" id="CAHPSC010000006">
    <property type="protein sequence ID" value="CAB5667009.1"/>
    <property type="molecule type" value="Genomic_DNA"/>
</dbReference>
<dbReference type="InterPro" id="IPR019734">
    <property type="entry name" value="TPR_rpt"/>
</dbReference>
<dbReference type="Pfam" id="PF14559">
    <property type="entry name" value="TPR_19"/>
    <property type="match status" value="1"/>
</dbReference>
<feature type="repeat" description="TPR" evidence="3">
    <location>
        <begin position="161"/>
        <end position="194"/>
    </location>
</feature>
<protein>
    <submittedName>
        <fullName evidence="4">Lipoprotein NlpI</fullName>
    </submittedName>
    <submittedName>
        <fullName evidence="5">Tetratricopeptide repeat protein</fullName>
    </submittedName>
</protein>
<dbReference type="PANTHER" id="PTHR44186:SF1">
    <property type="entry name" value="BARDET-BIEDL SYNDROME 4 PROTEIN"/>
    <property type="match status" value="1"/>
</dbReference>
<dbReference type="Pfam" id="PF07719">
    <property type="entry name" value="TPR_2"/>
    <property type="match status" value="1"/>
</dbReference>
<reference evidence="5" key="2">
    <citation type="submission" date="2022-09" db="EMBL/GenBank/DDBJ databases">
        <title>Intensive care unit water sources are persistently colonized with multi-drug resistant bacteria and are the site of extensive horizontal gene transfer of antibiotic resistance genes.</title>
        <authorList>
            <person name="Diorio-Toth L."/>
        </authorList>
    </citation>
    <scope>NUCLEOTIDE SEQUENCE</scope>
    <source>
        <strain evidence="5">GD04130</strain>
    </source>
</reference>
<evidence type="ECO:0000256" key="2">
    <source>
        <dbReference type="ARBA" id="ARBA00022803"/>
    </source>
</evidence>
<dbReference type="Proteomes" id="UP001158297">
    <property type="component" value="Unassembled WGS sequence"/>
</dbReference>
<keyword evidence="4" id="KW-0449">Lipoprotein</keyword>
<reference evidence="4" key="1">
    <citation type="submission" date="2020-05" db="EMBL/GenBank/DDBJ databases">
        <authorList>
            <person name="Delgado-Blas J."/>
        </authorList>
    </citation>
    <scope>NUCLEOTIDE SEQUENCE</scope>
    <source>
        <strain evidence="4">BB1454</strain>
    </source>
</reference>